<dbReference type="OrthoDB" id="433955at2759"/>
<dbReference type="EMBL" id="LCTV02000010">
    <property type="protein sequence ID" value="PRQ72116.1"/>
    <property type="molecule type" value="Genomic_DNA"/>
</dbReference>
<dbReference type="AlphaFoldDB" id="A0A2T0A283"/>
<evidence type="ECO:0000256" key="1">
    <source>
        <dbReference type="SAM" id="MobiDB-lite"/>
    </source>
</evidence>
<comment type="caution">
    <text evidence="2">The sequence shown here is derived from an EMBL/GenBank/DDBJ whole genome shotgun (WGS) entry which is preliminary data.</text>
</comment>
<gene>
    <name evidence="2" type="ORF">AAT19DRAFT_9455</name>
</gene>
<keyword evidence="2" id="KW-0808">Transferase</keyword>
<sequence length="504" mass="53967">MSPRPPSTSLPPLHPLPPPSSLLTPISSLSSFLSPSCSLVDLRPPLSSYNSLLADAEQEADEFEARYAKGWLERVVALGARRVARGEEGGEEWERVVESAARVLAGLLGPSAQGSVTKTYLLPRPTRRFKIAQPAPAFAYPTPPPTRPASTVPFDHPPPPSPSPPPLSDIALTIRDGTLVEASTGHRTWGAATLFSHRLASSPSTFLALSPSNERPLRVLELGSGTGLVGLAAAKVLQALDVSARVVLSDGGDEPETVLANLRENVEANFPFADAANSCVKVDVQRLDWRDYLPSSPLANSHLQEERYDLLLGTDLAYERGQATLLHSAVAGLLRFPSPSFDELKPVFWLTIALRPTHVAEIAEVHSLFPSSSSPFDPSLLRHHAGKLYRLISIASQELVGPDGFAGRATQVRRPFGSTLCADLAAAGDEEDSVDEDADAGEENEAVDFEVFLDWTALSLNLAVYAESDEEEPQGTMLQDCFATSSDSVPVGSSPTLQAYETAA</sequence>
<dbReference type="GO" id="GO:0008757">
    <property type="term" value="F:S-adenosylmethionine-dependent methyltransferase activity"/>
    <property type="evidence" value="ECO:0007669"/>
    <property type="project" value="UniProtKB-ARBA"/>
</dbReference>
<proteinExistence type="predicted"/>
<dbReference type="PANTHER" id="PTHR14614">
    <property type="entry name" value="HEPATOCELLULAR CARCINOMA-ASSOCIATED ANTIGEN"/>
    <property type="match status" value="1"/>
</dbReference>
<protein>
    <submittedName>
        <fullName evidence="2">Putative methyltransferase-domain containing protein</fullName>
    </submittedName>
</protein>
<dbReference type="GO" id="GO:0032259">
    <property type="term" value="P:methylation"/>
    <property type="evidence" value="ECO:0007669"/>
    <property type="project" value="UniProtKB-KW"/>
</dbReference>
<dbReference type="SUPFAM" id="SSF53335">
    <property type="entry name" value="S-adenosyl-L-methionine-dependent methyltransferases"/>
    <property type="match status" value="1"/>
</dbReference>
<dbReference type="InterPro" id="IPR019410">
    <property type="entry name" value="Methyltransf_16"/>
</dbReference>
<feature type="region of interest" description="Disordered" evidence="1">
    <location>
        <begin position="136"/>
        <end position="165"/>
    </location>
</feature>
<dbReference type="InterPro" id="IPR029063">
    <property type="entry name" value="SAM-dependent_MTases_sf"/>
</dbReference>
<feature type="compositionally biased region" description="Pro residues" evidence="1">
    <location>
        <begin position="155"/>
        <end position="165"/>
    </location>
</feature>
<feature type="region of interest" description="Disordered" evidence="1">
    <location>
        <begin position="484"/>
        <end position="504"/>
    </location>
</feature>
<evidence type="ECO:0000313" key="3">
    <source>
        <dbReference type="Proteomes" id="UP000239560"/>
    </source>
</evidence>
<reference evidence="2 3" key="1">
    <citation type="journal article" date="2018" name="Elife">
        <title>Functional genomics of lipid metabolism in the oleaginous yeast Rhodosporidium toruloides.</title>
        <authorList>
            <person name="Coradetti S.T."/>
            <person name="Pinel D."/>
            <person name="Geiselman G."/>
            <person name="Ito M."/>
            <person name="Mondo S."/>
            <person name="Reilly M.C."/>
            <person name="Cheng Y.F."/>
            <person name="Bauer S."/>
            <person name="Grigoriev I."/>
            <person name="Gladden J.M."/>
            <person name="Simmons B.A."/>
            <person name="Brem R."/>
            <person name="Arkin A.P."/>
            <person name="Skerker J.M."/>
        </authorList>
    </citation>
    <scope>NUCLEOTIDE SEQUENCE [LARGE SCALE GENOMIC DNA]</scope>
    <source>
        <strain evidence="2 3">NBRC 0880</strain>
    </source>
</reference>
<name>A0A2T0A283_RHOTO</name>
<dbReference type="Gene3D" id="3.40.50.150">
    <property type="entry name" value="Vaccinia Virus protein VP39"/>
    <property type="match status" value="1"/>
</dbReference>
<dbReference type="PANTHER" id="PTHR14614:SF147">
    <property type="entry name" value="S-ADENOSYLMETHIONINE-DEPENDENT METHYLTRANSFERASE OF THE SEVEN BETA-STRAND FAMILY"/>
    <property type="match status" value="1"/>
</dbReference>
<evidence type="ECO:0000313" key="2">
    <source>
        <dbReference type="EMBL" id="PRQ72116.1"/>
    </source>
</evidence>
<accession>A0A2T0A283</accession>
<organism evidence="2 3">
    <name type="scientific">Rhodotorula toruloides</name>
    <name type="common">Yeast</name>
    <name type="synonym">Rhodosporidium toruloides</name>
    <dbReference type="NCBI Taxonomy" id="5286"/>
    <lineage>
        <taxon>Eukaryota</taxon>
        <taxon>Fungi</taxon>
        <taxon>Dikarya</taxon>
        <taxon>Basidiomycota</taxon>
        <taxon>Pucciniomycotina</taxon>
        <taxon>Microbotryomycetes</taxon>
        <taxon>Sporidiobolales</taxon>
        <taxon>Sporidiobolaceae</taxon>
        <taxon>Rhodotorula</taxon>
    </lineage>
</organism>
<dbReference type="Proteomes" id="UP000239560">
    <property type="component" value="Unassembled WGS sequence"/>
</dbReference>
<dbReference type="Pfam" id="PF10294">
    <property type="entry name" value="Methyltransf_16"/>
    <property type="match status" value="1"/>
</dbReference>
<keyword evidence="2" id="KW-0489">Methyltransferase</keyword>